<protein>
    <recommendedName>
        <fullName evidence="3">DUF2116 family Zn-ribbon domain-containing protein</fullName>
    </recommendedName>
</protein>
<keyword evidence="2" id="KW-1185">Reference proteome</keyword>
<evidence type="ECO:0000313" key="1">
    <source>
        <dbReference type="EMBL" id="PWH82971.1"/>
    </source>
</evidence>
<evidence type="ECO:0000313" key="2">
    <source>
        <dbReference type="Proteomes" id="UP000245370"/>
    </source>
</evidence>
<reference evidence="1 2" key="1">
    <citation type="submission" date="2018-05" db="EMBL/GenBank/DDBJ databases">
        <title>Brumimicrobium oceani sp. nov., isolated from coastal sediment.</title>
        <authorList>
            <person name="Kou Y."/>
        </authorList>
    </citation>
    <scope>NUCLEOTIDE SEQUENCE [LARGE SCALE GENOMIC DNA]</scope>
    <source>
        <strain evidence="1 2">C305</strain>
    </source>
</reference>
<proteinExistence type="predicted"/>
<gene>
    <name evidence="1" type="ORF">DIT68_13835</name>
</gene>
<name>A0A2U2X5C2_9FLAO</name>
<comment type="caution">
    <text evidence="1">The sequence shown here is derived from an EMBL/GenBank/DDBJ whole genome shotgun (WGS) entry which is preliminary data.</text>
</comment>
<reference evidence="1 2" key="2">
    <citation type="submission" date="2018-05" db="EMBL/GenBank/DDBJ databases">
        <authorList>
            <person name="Lanie J.A."/>
            <person name="Ng W.-L."/>
            <person name="Kazmierczak K.M."/>
            <person name="Andrzejewski T.M."/>
            <person name="Davidsen T.M."/>
            <person name="Wayne K.J."/>
            <person name="Tettelin H."/>
            <person name="Glass J.I."/>
            <person name="Rusch D."/>
            <person name="Podicherti R."/>
            <person name="Tsui H.-C.T."/>
            <person name="Winkler M.E."/>
        </authorList>
    </citation>
    <scope>NUCLEOTIDE SEQUENCE [LARGE SCALE GENOMIC DNA]</scope>
    <source>
        <strain evidence="1 2">C305</strain>
    </source>
</reference>
<dbReference type="RefSeq" id="WP_109360411.1">
    <property type="nucleotide sequence ID" value="NZ_QFRJ01000013.1"/>
</dbReference>
<accession>A0A2U2X5C2</accession>
<dbReference type="Proteomes" id="UP000245370">
    <property type="component" value="Unassembled WGS sequence"/>
</dbReference>
<evidence type="ECO:0008006" key="3">
    <source>
        <dbReference type="Google" id="ProtNLM"/>
    </source>
</evidence>
<dbReference type="AlphaFoldDB" id="A0A2U2X5C2"/>
<organism evidence="1 2">
    <name type="scientific">Brumimicrobium oceani</name>
    <dbReference type="NCBI Taxonomy" id="2100725"/>
    <lineage>
        <taxon>Bacteria</taxon>
        <taxon>Pseudomonadati</taxon>
        <taxon>Bacteroidota</taxon>
        <taxon>Flavobacteriia</taxon>
        <taxon>Flavobacteriales</taxon>
        <taxon>Crocinitomicaceae</taxon>
        <taxon>Brumimicrobium</taxon>
    </lineage>
</organism>
<sequence>MRKCLNCKAEVFGRSDKLFCDVYCKSSFQYKKKKEEEKSLFETIDKQLKQNRKLLKSFNKAGKSTVRKEKLLAEGFNPKYFTHYWKTKKGTVYLFCYEFGFLSITENGKSKYVLVKWQEYMGG</sequence>
<dbReference type="OrthoDB" id="5187906at2"/>
<dbReference type="EMBL" id="QFRJ01000013">
    <property type="protein sequence ID" value="PWH82971.1"/>
    <property type="molecule type" value="Genomic_DNA"/>
</dbReference>